<dbReference type="InterPro" id="IPR006566">
    <property type="entry name" value="FBD"/>
</dbReference>
<dbReference type="PANTHER" id="PTHR31900:SF27">
    <property type="entry name" value="FBD DOMAIN-CONTAINING PROTEIN"/>
    <property type="match status" value="1"/>
</dbReference>
<dbReference type="Proteomes" id="UP000828251">
    <property type="component" value="Unassembled WGS sequence"/>
</dbReference>
<keyword evidence="1" id="KW-0175">Coiled coil</keyword>
<comment type="caution">
    <text evidence="4">The sequence shown here is derived from an EMBL/GenBank/DDBJ whole genome shotgun (WGS) entry which is preliminary data.</text>
</comment>
<dbReference type="Gene3D" id="3.80.10.10">
    <property type="entry name" value="Ribonuclease Inhibitor"/>
    <property type="match status" value="1"/>
</dbReference>
<dbReference type="PANTHER" id="PTHR31900">
    <property type="entry name" value="F-BOX/RNI SUPERFAMILY PROTEIN-RELATED"/>
    <property type="match status" value="1"/>
</dbReference>
<dbReference type="EMBL" id="JAIQCV010000013">
    <property type="protein sequence ID" value="KAH1032601.1"/>
    <property type="molecule type" value="Genomic_DNA"/>
</dbReference>
<dbReference type="SUPFAM" id="SSF81383">
    <property type="entry name" value="F-box domain"/>
    <property type="match status" value="2"/>
</dbReference>
<dbReference type="InterPro" id="IPR032675">
    <property type="entry name" value="LRR_dom_sf"/>
</dbReference>
<gene>
    <name evidence="4" type="ORF">J1N35_044775</name>
</gene>
<evidence type="ECO:0000256" key="1">
    <source>
        <dbReference type="SAM" id="Coils"/>
    </source>
</evidence>
<dbReference type="SUPFAM" id="SSF52058">
    <property type="entry name" value="L domain-like"/>
    <property type="match status" value="1"/>
</dbReference>
<evidence type="ECO:0000256" key="2">
    <source>
        <dbReference type="SAM" id="MobiDB-lite"/>
    </source>
</evidence>
<dbReference type="Pfam" id="PF24758">
    <property type="entry name" value="LRR_At5g56370"/>
    <property type="match status" value="2"/>
</dbReference>
<keyword evidence="5" id="KW-1185">Reference proteome</keyword>
<protein>
    <recommendedName>
        <fullName evidence="3">F-box domain-containing protein</fullName>
    </recommendedName>
</protein>
<name>A0A9D3ZGE4_9ROSI</name>
<dbReference type="Gene3D" id="1.20.1280.50">
    <property type="match status" value="2"/>
</dbReference>
<dbReference type="InterPro" id="IPR050232">
    <property type="entry name" value="FBL13/AtMIF1-like"/>
</dbReference>
<dbReference type="InterPro" id="IPR036047">
    <property type="entry name" value="F-box-like_dom_sf"/>
</dbReference>
<dbReference type="InterPro" id="IPR055411">
    <property type="entry name" value="LRR_FXL15/At3g58940/PEG3-like"/>
</dbReference>
<accession>A0A9D3ZGE4</accession>
<feature type="coiled-coil region" evidence="1">
    <location>
        <begin position="931"/>
        <end position="958"/>
    </location>
</feature>
<feature type="domain" description="F-box" evidence="3">
    <location>
        <begin position="355"/>
        <end position="401"/>
    </location>
</feature>
<sequence length="1059" mass="120528">MMAKKVVSVGVLDRISSLSDPILCRILSFLPIKDAVRTSILSPRWRYLFASSMSILDFEECLQGVSKEKFNNFNHFVDRLLYVFPNQVSLECFRVDDEVCDVDSLRLYGWICATLWRGVKEIEIYFEKSPMLPTQLFTSHSLVTLKLRFWGEINVPTKVCLPNLKTLHLKVFTPSNDSVCRLVSGCVALEDLLMVPGGSSLGKTAVNIHSPSLKRLVLDFHVLLTKFPNDINYVVKINAPGLECFEINDAVGDFYTLSSMKLLEEADILISRYQEDERNATRLLQAICNVQSLFLSIIEAETVFRSRLDPVLIFPSLGFLDFCNEGDDWQGTWLVEFLHCLPNLKKLQPETVGVLDRINNLPDSILSHILSFLPNKEAVRTSILSTRWKYLFASSISILDFEHCLKNLYEEDVNNFMNFVDTLLFNPRERVRLESFWVNDYFVDDEDDYLPLYRWISTALSRGLKNIGINFINEKVPVLPTLLFTSHSLVTLTLFLHIKDDMKVPTNACLPNLKNLCLTNLAFEDGYSILKLISSCHVLEDLTIYDCCFHSISELNIHNILLRRLILCFEHVCVRDYDYVMAIDAPSLVYFEYTGIVGKGYTLSNMKSLVKAEISISHFHEVHSERSATQLLQGICNVQSLHLAIEAFNETFFRTRLDPKLVFHNLVELEFHSYYCYRKGVRLVEFLHNVPNLKTLILDLADGEEGLRSLPIPSCLLFHVKEIKISGVDGSKYTFEMISYFLNHAMVLEKLILKMINLLGKDELCILKKLLRLPRNSKKCEVVVHYKSHWNGIPNHRAAALTAGFFGTLFISRLNIHILPYNDVIKSIQMGSVGFKPELETVVLQDDSPQKRRPKTPRNDTLNPQCSTILKELMKHPTLDAARFSTNSNKARRATMFKSRFADTISRAQQKMKVLKDDPMKMKQEKQILETRALLQDKENAKAANAELKEQRERTTNSDLTTSSTVVADSAMLAQDTIKTVAVNSAKNANTSGNSSAAKKMKAKSELKKKREAARIALENMENIAGTQLNLEAQKELEILIGSSSWKPIASSRFPSSNT</sequence>
<dbReference type="CDD" id="cd22160">
    <property type="entry name" value="F-box_AtFBL13-like"/>
    <property type="match status" value="2"/>
</dbReference>
<dbReference type="InterPro" id="IPR001810">
    <property type="entry name" value="F-box_dom"/>
</dbReference>
<dbReference type="Pfam" id="PF00646">
    <property type="entry name" value="F-box"/>
    <property type="match status" value="2"/>
</dbReference>
<dbReference type="OrthoDB" id="1298252at2759"/>
<dbReference type="Pfam" id="PF08387">
    <property type="entry name" value="FBD"/>
    <property type="match status" value="1"/>
</dbReference>
<dbReference type="SMART" id="SM00579">
    <property type="entry name" value="FBD"/>
    <property type="match status" value="1"/>
</dbReference>
<dbReference type="PROSITE" id="PS50181">
    <property type="entry name" value="FBOX"/>
    <property type="match status" value="1"/>
</dbReference>
<evidence type="ECO:0000313" key="4">
    <source>
        <dbReference type="EMBL" id="KAH1032601.1"/>
    </source>
</evidence>
<organism evidence="4 5">
    <name type="scientific">Gossypium stocksii</name>
    <dbReference type="NCBI Taxonomy" id="47602"/>
    <lineage>
        <taxon>Eukaryota</taxon>
        <taxon>Viridiplantae</taxon>
        <taxon>Streptophyta</taxon>
        <taxon>Embryophyta</taxon>
        <taxon>Tracheophyta</taxon>
        <taxon>Spermatophyta</taxon>
        <taxon>Magnoliopsida</taxon>
        <taxon>eudicotyledons</taxon>
        <taxon>Gunneridae</taxon>
        <taxon>Pentapetalae</taxon>
        <taxon>rosids</taxon>
        <taxon>malvids</taxon>
        <taxon>Malvales</taxon>
        <taxon>Malvaceae</taxon>
        <taxon>Malvoideae</taxon>
        <taxon>Gossypium</taxon>
    </lineage>
</organism>
<dbReference type="SMART" id="SM00256">
    <property type="entry name" value="FBOX"/>
    <property type="match status" value="2"/>
</dbReference>
<feature type="region of interest" description="Disordered" evidence="2">
    <location>
        <begin position="844"/>
        <end position="863"/>
    </location>
</feature>
<reference evidence="4 5" key="1">
    <citation type="journal article" date="2021" name="Plant Biotechnol. J.">
        <title>Multi-omics assisted identification of the key and species-specific regulatory components of drought-tolerant mechanisms in Gossypium stocksii.</title>
        <authorList>
            <person name="Yu D."/>
            <person name="Ke L."/>
            <person name="Zhang D."/>
            <person name="Wu Y."/>
            <person name="Sun Y."/>
            <person name="Mei J."/>
            <person name="Sun J."/>
            <person name="Sun Y."/>
        </authorList>
    </citation>
    <scope>NUCLEOTIDE SEQUENCE [LARGE SCALE GENOMIC DNA]</scope>
    <source>
        <strain evidence="5">cv. E1</strain>
        <tissue evidence="4">Leaf</tissue>
    </source>
</reference>
<evidence type="ECO:0000313" key="5">
    <source>
        <dbReference type="Proteomes" id="UP000828251"/>
    </source>
</evidence>
<dbReference type="InterPro" id="IPR053781">
    <property type="entry name" value="F-box_AtFBL13-like"/>
</dbReference>
<proteinExistence type="predicted"/>
<dbReference type="AlphaFoldDB" id="A0A9D3ZGE4"/>
<evidence type="ECO:0000259" key="3">
    <source>
        <dbReference type="PROSITE" id="PS50181"/>
    </source>
</evidence>